<sequence>MSVTVSKELDCDSSGFSNCEDSPKYALFTQAESDFNILQPNSQISSPELNLTQLASQNLLASSNLFPNLSSQIDSTHQQYQNATPAKRKGIADILEVKNKRRKNTLNSYEINKQKSILENEDLEWHSILFLVFFNYKVLYSKPLLEDLLNQYKSCSKARAFIRTTPISLWGVLYSEELNDKVIFYNQAYYPNQPISILHQAAQNKKTFNLFSWWEFLTSPLVSPATDSISSLLFEQLLVDSNLSKSYIPIKFDFALDFFNSNPDCLTTKNYKTIIKFLLSNISNNYSIGKLFPKAITLLSLVEKAAKKLSKKSEIDELSSDIIDVVSTICEKIVDKLSEYFAENHKSKDQTNKNAEIAWEIGKTSLVLKEIQLLNLLLLHYKDSFNVVSSNRKYSKLLRYVIGLLGAPYRAIVSGSLLLLTQILCKVMEPNNIFNVSSKEISMDPNCSNYPLTRLMCAKLFDASHFPRTIKLISDLLLTCNAPPLGDDISNPINNSHNSKHHALDSSTKLSASNSESFPNNTTKIPVKNRKTQLLITESLQVLSDLGFVFKQFTKRRQAALHLANNPISLETSRHLCLVIINSLIKAGNENSYEKIKISFSENEDPIGDSSCNILSEVVDMILGTIDDHQYTRSLPLHLQQSVALTAQSSEPKMIHLQSSISESNGGWWLENSENRREASRFIELVLNGKLGGKNANNVSYDSTGDISGSKEDIQSREVLIENPGALAKEIILVIGGQIGSFLEMSFPEVRLDPSLYYKHYIQDVLWSAVPLFEFLKFLVSKCGHLAEAFVWWVDGQSNSQGANMGRVGIISEISEIAKMRCADLELERKLIWPDDDQTEWESINSNTESGMTNPNNGETSPTNKLPTRHESVNFGFGRIERRSDKYDEKFKGTFGSDLDISFDSDTSKVEFKLGNRYADKEYAGEILVPAACRSDYMRSNEVLHGLAGIKVRAELLIILADVMVISKVKKFGHSEHTLSVSEFGDVSMKTVYSNDSGNVRVLDDFSKRVGINSGKKSCENGNEIKKSIRYLKHLLDDMDTFPFVPGYLFGQTSNNFIVRPLAIWAGLEAMASGILGVDVGEESDDITEINCESRNAIKSWETVVSVSKRNHEEYIESICHVYCHLSRQIENLEENGVKLASKISVYEKEIAAANEEKVGHLSEIRCLRGDVDTLKGEISDLGSKLGEMESAHQEKAKLISEQVERIKE</sequence>
<feature type="compositionally biased region" description="Polar residues" evidence="1">
    <location>
        <begin position="843"/>
        <end position="866"/>
    </location>
</feature>
<dbReference type="EMBL" id="LSSM01004322">
    <property type="protein sequence ID" value="OMJ15221.1"/>
    <property type="molecule type" value="Genomic_DNA"/>
</dbReference>
<dbReference type="Proteomes" id="UP000187429">
    <property type="component" value="Unassembled WGS sequence"/>
</dbReference>
<reference evidence="3" key="1">
    <citation type="submission" date="2017-01" db="EMBL/GenBank/DDBJ databases">
        <authorList>
            <person name="Wang Y."/>
            <person name="White M."/>
            <person name="Kvist S."/>
            <person name="Moncalvo J.-M."/>
        </authorList>
    </citation>
    <scope>NUCLEOTIDE SEQUENCE [LARGE SCALE GENOMIC DNA]</scope>
    <source>
        <strain evidence="3">ID-206-W2</strain>
    </source>
</reference>
<name>A0A1R1XKQ0_9FUNG</name>
<feature type="region of interest" description="Disordered" evidence="1">
    <location>
        <begin position="843"/>
        <end position="868"/>
    </location>
</feature>
<protein>
    <submittedName>
        <fullName evidence="2">Uncharacterized protein</fullName>
    </submittedName>
</protein>
<comment type="caution">
    <text evidence="2">The sequence shown here is derived from an EMBL/GenBank/DDBJ whole genome shotgun (WGS) entry which is preliminary data.</text>
</comment>
<evidence type="ECO:0000313" key="2">
    <source>
        <dbReference type="EMBL" id="OMJ15221.1"/>
    </source>
</evidence>
<feature type="region of interest" description="Disordered" evidence="1">
    <location>
        <begin position="491"/>
        <end position="524"/>
    </location>
</feature>
<gene>
    <name evidence="2" type="ORF">AYI69_g8271</name>
</gene>
<keyword evidence="3" id="KW-1185">Reference proteome</keyword>
<dbReference type="OrthoDB" id="5599211at2759"/>
<organism evidence="2 3">
    <name type="scientific">Smittium culicis</name>
    <dbReference type="NCBI Taxonomy" id="133412"/>
    <lineage>
        <taxon>Eukaryota</taxon>
        <taxon>Fungi</taxon>
        <taxon>Fungi incertae sedis</taxon>
        <taxon>Zoopagomycota</taxon>
        <taxon>Kickxellomycotina</taxon>
        <taxon>Harpellomycetes</taxon>
        <taxon>Harpellales</taxon>
        <taxon>Legeriomycetaceae</taxon>
        <taxon>Smittium</taxon>
    </lineage>
</organism>
<proteinExistence type="predicted"/>
<feature type="compositionally biased region" description="Polar residues" evidence="1">
    <location>
        <begin position="505"/>
        <end position="524"/>
    </location>
</feature>
<evidence type="ECO:0000313" key="3">
    <source>
        <dbReference type="Proteomes" id="UP000187429"/>
    </source>
</evidence>
<evidence type="ECO:0000256" key="1">
    <source>
        <dbReference type="SAM" id="MobiDB-lite"/>
    </source>
</evidence>
<dbReference type="AlphaFoldDB" id="A0A1R1XKQ0"/>
<accession>A0A1R1XKQ0</accession>